<evidence type="ECO:0000256" key="5">
    <source>
        <dbReference type="ARBA" id="ARBA00022692"/>
    </source>
</evidence>
<evidence type="ECO:0000256" key="12">
    <source>
        <dbReference type="ARBA" id="ARBA00034430"/>
    </source>
</evidence>
<keyword evidence="6" id="KW-0631">Potassium channel</keyword>
<keyword evidence="7" id="KW-0630">Potassium</keyword>
<proteinExistence type="inferred from homology"/>
<dbReference type="Proteomes" id="UP000076405">
    <property type="component" value="Chromosome"/>
</dbReference>
<evidence type="ECO:0000256" key="9">
    <source>
        <dbReference type="ARBA" id="ARBA00023065"/>
    </source>
</evidence>
<evidence type="ECO:0000256" key="11">
    <source>
        <dbReference type="ARBA" id="ARBA00023303"/>
    </source>
</evidence>
<feature type="transmembrane region" description="Helical" evidence="14">
    <location>
        <begin position="72"/>
        <end position="94"/>
    </location>
</feature>
<keyword evidence="3" id="KW-0813">Transport</keyword>
<protein>
    <submittedName>
        <fullName evidence="15">Integral membrane protein</fullName>
    </submittedName>
</protein>
<organism evidence="15 16">
    <name type="scientific">Pediococcus damnosus</name>
    <dbReference type="NCBI Taxonomy" id="51663"/>
    <lineage>
        <taxon>Bacteria</taxon>
        <taxon>Bacillati</taxon>
        <taxon>Bacillota</taxon>
        <taxon>Bacilli</taxon>
        <taxon>Lactobacillales</taxon>
        <taxon>Lactobacillaceae</taxon>
        <taxon>Pediococcus</taxon>
    </lineage>
</organism>
<feature type="compositionally biased region" description="Low complexity" evidence="13">
    <location>
        <begin position="288"/>
        <end position="299"/>
    </location>
</feature>
<feature type="transmembrane region" description="Helical" evidence="14">
    <location>
        <begin position="170"/>
        <end position="186"/>
    </location>
</feature>
<reference evidence="15 16" key="1">
    <citation type="journal article" date="2016" name="PLoS ONE">
        <title>The Identification of Novel Diagnostic Marker Genes for the Detection of Beer Spoiling Pediococcus damnosus Strains Using the BlAst Diagnostic Gene findEr.</title>
        <authorList>
            <person name="Behr J."/>
            <person name="Geissler A.J."/>
            <person name="Schmid J."/>
            <person name="Zehe A."/>
            <person name="Vogel R.F."/>
        </authorList>
    </citation>
    <scope>NUCLEOTIDE SEQUENCE [LARGE SCALE GENOMIC DNA]</scope>
    <source>
        <strain evidence="15 16">TMW 2.1533</strain>
    </source>
</reference>
<keyword evidence="11" id="KW-0407">Ion channel</keyword>
<feature type="compositionally biased region" description="Basic and acidic residues" evidence="13">
    <location>
        <begin position="274"/>
        <end position="287"/>
    </location>
</feature>
<evidence type="ECO:0000256" key="8">
    <source>
        <dbReference type="ARBA" id="ARBA00022989"/>
    </source>
</evidence>
<evidence type="ECO:0000256" key="14">
    <source>
        <dbReference type="SAM" id="Phobius"/>
    </source>
</evidence>
<keyword evidence="4" id="KW-0633">Potassium transport</keyword>
<feature type="transmembrane region" description="Helical" evidence="14">
    <location>
        <begin position="106"/>
        <end position="125"/>
    </location>
</feature>
<comment type="similarity">
    <text evidence="2">Belongs to the TMEM175 family.</text>
</comment>
<evidence type="ECO:0000256" key="6">
    <source>
        <dbReference type="ARBA" id="ARBA00022826"/>
    </source>
</evidence>
<dbReference type="AlphaFoldDB" id="A0AAC9B490"/>
<evidence type="ECO:0000313" key="15">
    <source>
        <dbReference type="EMBL" id="AMV63638.1"/>
    </source>
</evidence>
<keyword evidence="8 14" id="KW-1133">Transmembrane helix</keyword>
<gene>
    <name evidence="15" type="ORF">ADU70_2174</name>
</gene>
<feature type="region of interest" description="Disordered" evidence="13">
    <location>
        <begin position="253"/>
        <end position="299"/>
    </location>
</feature>
<evidence type="ECO:0000256" key="13">
    <source>
        <dbReference type="SAM" id="MobiDB-lite"/>
    </source>
</evidence>
<comment type="catalytic activity">
    <reaction evidence="12">
        <text>K(+)(in) = K(+)(out)</text>
        <dbReference type="Rhea" id="RHEA:29463"/>
        <dbReference type="ChEBI" id="CHEBI:29103"/>
    </reaction>
</comment>
<dbReference type="InterPro" id="IPR010617">
    <property type="entry name" value="TMEM175-like"/>
</dbReference>
<sequence>MEKLKERLDAFSDAVIAIIITIMVLELPMPQHDSLSEYLQFGKAIGIFFISFCYIANIWYQHSVLYSDAKTINNKVFVSEFVFLAFLSLIPIFTKLITVDTNRHTVMAYGILTFIVSGLSMLVSFEVVHQEYSEKSDVQRIFRKVYQNHSNFLGIINVVVLILAYFKPTWAVWCYLALPVISFIFNRDDQTDLKEVPSLPQADQNKYLNFSNTDLREYRKKQRQISHKYMKQRQTNPNWQEDMAKEMRDLFKDGGFDQSTMGAGFSRQPFSRQPYERQTDQNKKPDKLNNPNKTNKPKK</sequence>
<dbReference type="Pfam" id="PF06736">
    <property type="entry name" value="TMEM175"/>
    <property type="match status" value="1"/>
</dbReference>
<accession>A0AAC9B490</accession>
<feature type="transmembrane region" description="Helical" evidence="14">
    <location>
        <begin position="12"/>
        <end position="29"/>
    </location>
</feature>
<dbReference type="GO" id="GO:0005267">
    <property type="term" value="F:potassium channel activity"/>
    <property type="evidence" value="ECO:0007669"/>
    <property type="project" value="UniProtKB-KW"/>
</dbReference>
<dbReference type="EMBL" id="CP012275">
    <property type="protein sequence ID" value="AMV63638.1"/>
    <property type="molecule type" value="Genomic_DNA"/>
</dbReference>
<comment type="subcellular location">
    <subcellularLocation>
        <location evidence="1">Membrane</location>
        <topology evidence="1">Multi-pass membrane protein</topology>
    </subcellularLocation>
</comment>
<keyword evidence="9" id="KW-0406">Ion transport</keyword>
<keyword evidence="10 14" id="KW-0472">Membrane</keyword>
<evidence type="ECO:0000256" key="3">
    <source>
        <dbReference type="ARBA" id="ARBA00022448"/>
    </source>
</evidence>
<evidence type="ECO:0000313" key="16">
    <source>
        <dbReference type="Proteomes" id="UP000076405"/>
    </source>
</evidence>
<evidence type="ECO:0000256" key="7">
    <source>
        <dbReference type="ARBA" id="ARBA00022958"/>
    </source>
</evidence>
<dbReference type="GO" id="GO:0016020">
    <property type="term" value="C:membrane"/>
    <property type="evidence" value="ECO:0007669"/>
    <property type="project" value="UniProtKB-SubCell"/>
</dbReference>
<evidence type="ECO:0000256" key="1">
    <source>
        <dbReference type="ARBA" id="ARBA00004141"/>
    </source>
</evidence>
<evidence type="ECO:0000256" key="4">
    <source>
        <dbReference type="ARBA" id="ARBA00022538"/>
    </source>
</evidence>
<dbReference type="GO" id="GO:0015252">
    <property type="term" value="F:proton channel activity"/>
    <property type="evidence" value="ECO:0007669"/>
    <property type="project" value="InterPro"/>
</dbReference>
<evidence type="ECO:0000256" key="10">
    <source>
        <dbReference type="ARBA" id="ARBA00023136"/>
    </source>
</evidence>
<keyword evidence="5 14" id="KW-0812">Transmembrane</keyword>
<feature type="transmembrane region" description="Helical" evidence="14">
    <location>
        <begin position="145"/>
        <end position="164"/>
    </location>
</feature>
<evidence type="ECO:0000256" key="2">
    <source>
        <dbReference type="ARBA" id="ARBA00006920"/>
    </source>
</evidence>
<name>A0AAC9B490_9LACO</name>
<feature type="transmembrane region" description="Helical" evidence="14">
    <location>
        <begin position="41"/>
        <end position="60"/>
    </location>
</feature>